<comment type="similarity">
    <text evidence="1 2">Belongs to the cyclophilin-type PPIase family.</text>
</comment>
<evidence type="ECO:0000313" key="5">
    <source>
        <dbReference type="EMBL" id="MED6110932.1"/>
    </source>
</evidence>
<feature type="domain" description="PPIase cyclophilin-type" evidence="4">
    <location>
        <begin position="75"/>
        <end position="159"/>
    </location>
</feature>
<protein>
    <recommendedName>
        <fullName evidence="2">Peptidyl-prolyl cis-trans isomerase</fullName>
        <shortName evidence="2">PPIase</shortName>
        <ecNumber evidence="2">5.2.1.8</ecNumber>
    </recommendedName>
</protein>
<comment type="function">
    <text evidence="2">PPIases accelerate the folding of proteins. It catalyzes the cis-trans isomerization of proline imidic peptide bonds in oligopeptides.</text>
</comment>
<dbReference type="InterPro" id="IPR029000">
    <property type="entry name" value="Cyclophilin-like_dom_sf"/>
</dbReference>
<dbReference type="PROSITE" id="PS50072">
    <property type="entry name" value="CSA_PPIASE_2"/>
    <property type="match status" value="1"/>
</dbReference>
<keyword evidence="2" id="KW-0697">Rotamase</keyword>
<name>A0ABU6QGQ6_9FABA</name>
<dbReference type="PANTHER" id="PTHR11071:SF561">
    <property type="entry name" value="PEPTIDYL-PROLYL CIS-TRANS ISOMERASE D-RELATED"/>
    <property type="match status" value="1"/>
</dbReference>
<feature type="region of interest" description="Disordered" evidence="3">
    <location>
        <begin position="1"/>
        <end position="83"/>
    </location>
</feature>
<dbReference type="SUPFAM" id="SSF50891">
    <property type="entry name" value="Cyclophilin-like"/>
    <property type="match status" value="1"/>
</dbReference>
<feature type="compositionally biased region" description="Basic and acidic residues" evidence="3">
    <location>
        <begin position="41"/>
        <end position="57"/>
    </location>
</feature>
<dbReference type="EMBL" id="JASCZI010000306">
    <property type="protein sequence ID" value="MED6110932.1"/>
    <property type="molecule type" value="Genomic_DNA"/>
</dbReference>
<gene>
    <name evidence="5" type="ORF">PIB30_047607</name>
</gene>
<dbReference type="EC" id="5.2.1.8" evidence="2"/>
<evidence type="ECO:0000259" key="4">
    <source>
        <dbReference type="PROSITE" id="PS50072"/>
    </source>
</evidence>
<evidence type="ECO:0000313" key="6">
    <source>
        <dbReference type="Proteomes" id="UP001341840"/>
    </source>
</evidence>
<evidence type="ECO:0000256" key="2">
    <source>
        <dbReference type="RuleBase" id="RU363019"/>
    </source>
</evidence>
<feature type="compositionally biased region" description="Polar residues" evidence="3">
    <location>
        <begin position="1"/>
        <end position="10"/>
    </location>
</feature>
<dbReference type="PANTHER" id="PTHR11071">
    <property type="entry name" value="PEPTIDYL-PROLYL CIS-TRANS ISOMERASE"/>
    <property type="match status" value="1"/>
</dbReference>
<evidence type="ECO:0000256" key="1">
    <source>
        <dbReference type="ARBA" id="ARBA00007365"/>
    </source>
</evidence>
<keyword evidence="6" id="KW-1185">Reference proteome</keyword>
<evidence type="ECO:0000256" key="3">
    <source>
        <dbReference type="SAM" id="MobiDB-lite"/>
    </source>
</evidence>
<dbReference type="Gene3D" id="2.40.100.10">
    <property type="entry name" value="Cyclophilin-like"/>
    <property type="match status" value="1"/>
</dbReference>
<dbReference type="PRINTS" id="PR00153">
    <property type="entry name" value="CSAPPISMRASE"/>
</dbReference>
<proteinExistence type="inferred from homology"/>
<dbReference type="Pfam" id="PF00160">
    <property type="entry name" value="Pro_isomerase"/>
    <property type="match status" value="1"/>
</dbReference>
<dbReference type="Proteomes" id="UP001341840">
    <property type="component" value="Unassembled WGS sequence"/>
</dbReference>
<reference evidence="5 6" key="1">
    <citation type="journal article" date="2023" name="Plants (Basel)">
        <title>Bridging the Gap: Combining Genomics and Transcriptomics Approaches to Understand Stylosanthes scabra, an Orphan Legume from the Brazilian Caatinga.</title>
        <authorList>
            <person name="Ferreira-Neto J.R.C."/>
            <person name="da Silva M.D."/>
            <person name="Binneck E."/>
            <person name="de Melo N.F."/>
            <person name="da Silva R.H."/>
            <person name="de Melo A.L.T.M."/>
            <person name="Pandolfi V."/>
            <person name="Bustamante F.O."/>
            <person name="Brasileiro-Vidal A.C."/>
            <person name="Benko-Iseppon A.M."/>
        </authorList>
    </citation>
    <scope>NUCLEOTIDE SEQUENCE [LARGE SCALE GENOMIC DNA]</scope>
    <source>
        <tissue evidence="5">Leaves</tissue>
    </source>
</reference>
<comment type="caution">
    <text evidence="5">The sequence shown here is derived from an EMBL/GenBank/DDBJ whole genome shotgun (WGS) entry which is preliminary data.</text>
</comment>
<accession>A0ABU6QGQ6</accession>
<keyword evidence="2" id="KW-0413">Isomerase</keyword>
<comment type="catalytic activity">
    <reaction evidence="2">
        <text>[protein]-peptidylproline (omega=180) = [protein]-peptidylproline (omega=0)</text>
        <dbReference type="Rhea" id="RHEA:16237"/>
        <dbReference type="Rhea" id="RHEA-COMP:10747"/>
        <dbReference type="Rhea" id="RHEA-COMP:10748"/>
        <dbReference type="ChEBI" id="CHEBI:83833"/>
        <dbReference type="ChEBI" id="CHEBI:83834"/>
        <dbReference type="EC" id="5.2.1.8"/>
    </reaction>
</comment>
<dbReference type="InterPro" id="IPR002130">
    <property type="entry name" value="Cyclophilin-type_PPIase_dom"/>
</dbReference>
<sequence>MNLQKTQLNYKTPPPSYEEISSDSLLRENDGGRRGKGVPRTKIELPRVKKIHQPKEKGKVKKTPTKKSKDADGHNGTGSESVYGTKFADENFKKKITGPSILSTANASPNTNESQFFVCTAKTEWLDGKHVVFGQVVEGKDVVRENEKVGSDSGRTSKPVVSPTAVNYYYYYYYYYYGWVW</sequence>
<organism evidence="5 6">
    <name type="scientific">Stylosanthes scabra</name>
    <dbReference type="NCBI Taxonomy" id="79078"/>
    <lineage>
        <taxon>Eukaryota</taxon>
        <taxon>Viridiplantae</taxon>
        <taxon>Streptophyta</taxon>
        <taxon>Embryophyta</taxon>
        <taxon>Tracheophyta</taxon>
        <taxon>Spermatophyta</taxon>
        <taxon>Magnoliopsida</taxon>
        <taxon>eudicotyledons</taxon>
        <taxon>Gunneridae</taxon>
        <taxon>Pentapetalae</taxon>
        <taxon>rosids</taxon>
        <taxon>fabids</taxon>
        <taxon>Fabales</taxon>
        <taxon>Fabaceae</taxon>
        <taxon>Papilionoideae</taxon>
        <taxon>50 kb inversion clade</taxon>
        <taxon>dalbergioids sensu lato</taxon>
        <taxon>Dalbergieae</taxon>
        <taxon>Pterocarpus clade</taxon>
        <taxon>Stylosanthes</taxon>
    </lineage>
</organism>